<evidence type="ECO:0000313" key="4">
    <source>
        <dbReference type="Proteomes" id="UP000016649"/>
    </source>
</evidence>
<name>A0ABN0NXZ8_TRELE</name>
<dbReference type="RefSeq" id="WP_021687744.1">
    <property type="nucleotide sequence ID" value="NZ_KI260569.1"/>
</dbReference>
<organism evidence="3 4">
    <name type="scientific">Treponema lecithinolyticum ATCC 700332</name>
    <dbReference type="NCBI Taxonomy" id="1321815"/>
    <lineage>
        <taxon>Bacteria</taxon>
        <taxon>Pseudomonadati</taxon>
        <taxon>Spirochaetota</taxon>
        <taxon>Spirochaetia</taxon>
        <taxon>Spirochaetales</taxon>
        <taxon>Treponemataceae</taxon>
        <taxon>Treponema</taxon>
    </lineage>
</organism>
<comment type="similarity">
    <text evidence="1">Belongs to the DprA/Smf family.</text>
</comment>
<proteinExistence type="inferred from homology"/>
<dbReference type="NCBIfam" id="TIGR00732">
    <property type="entry name" value="dprA"/>
    <property type="match status" value="1"/>
</dbReference>
<dbReference type="InterPro" id="IPR057666">
    <property type="entry name" value="DrpA_SLOG"/>
</dbReference>
<dbReference type="SUPFAM" id="SSF102405">
    <property type="entry name" value="MCP/YpsA-like"/>
    <property type="match status" value="1"/>
</dbReference>
<protein>
    <submittedName>
        <fullName evidence="3">DNA protecting protein DprA</fullName>
    </submittedName>
</protein>
<dbReference type="Gene3D" id="3.40.50.450">
    <property type="match status" value="1"/>
</dbReference>
<sequence length="308" mass="33444">MNDRFLLRTAISRLSFLNTEEKKILEKKLDTVSRLALLSIDDLSLAVGRVINSRLWQTEQKQSSMEEQALHDVRIMEAFGIQAVFYDDESYPALLKEIYDPPYALFYRGNMSVLNMPCVSIVGTRRPTGLGMRHTKDLACEFAAAGFTVVSGLALGTDACAHAGALQAENGKTAAVLGSGVDTVTPAANKTLAAALLKNSGCIVSEYAPGTPPEKWHFPQRNRIISALSPVTVVVEAPPGSGALITADFALEQNRELCFHSCASEYEKAADRSLALRSTKKNARRVSQYIDEGASFISCAADVIKLIK</sequence>
<dbReference type="InterPro" id="IPR003488">
    <property type="entry name" value="DprA"/>
</dbReference>
<evidence type="ECO:0000259" key="2">
    <source>
        <dbReference type="Pfam" id="PF02481"/>
    </source>
</evidence>
<dbReference type="EMBL" id="AWVH01000037">
    <property type="protein sequence ID" value="ERJ92382.1"/>
    <property type="molecule type" value="Genomic_DNA"/>
</dbReference>
<comment type="caution">
    <text evidence="3">The sequence shown here is derived from an EMBL/GenBank/DDBJ whole genome shotgun (WGS) entry which is preliminary data.</text>
</comment>
<feature type="domain" description="Smf/DprA SLOG" evidence="2">
    <location>
        <begin position="83"/>
        <end position="306"/>
    </location>
</feature>
<accession>A0ABN0NXZ8</accession>
<evidence type="ECO:0000256" key="1">
    <source>
        <dbReference type="ARBA" id="ARBA00006525"/>
    </source>
</evidence>
<reference evidence="3 4" key="1">
    <citation type="submission" date="2013-08" db="EMBL/GenBank/DDBJ databases">
        <authorList>
            <person name="Weinstock G."/>
            <person name="Sodergren E."/>
            <person name="Wylie T."/>
            <person name="Fulton L."/>
            <person name="Fulton R."/>
            <person name="Fronick C."/>
            <person name="O'Laughlin M."/>
            <person name="Godfrey J."/>
            <person name="Miner T."/>
            <person name="Herter B."/>
            <person name="Appelbaum E."/>
            <person name="Cordes M."/>
            <person name="Lek S."/>
            <person name="Wollam A."/>
            <person name="Pepin K.H."/>
            <person name="Palsikar V.B."/>
            <person name="Mitreva M."/>
            <person name="Wilson R.K."/>
        </authorList>
    </citation>
    <scope>NUCLEOTIDE SEQUENCE [LARGE SCALE GENOMIC DNA]</scope>
    <source>
        <strain evidence="3 4">ATCC 700332</strain>
    </source>
</reference>
<dbReference type="PANTHER" id="PTHR43022">
    <property type="entry name" value="PROTEIN SMF"/>
    <property type="match status" value="1"/>
</dbReference>
<dbReference type="Proteomes" id="UP000016649">
    <property type="component" value="Unassembled WGS sequence"/>
</dbReference>
<dbReference type="Pfam" id="PF02481">
    <property type="entry name" value="DNA_processg_A"/>
    <property type="match status" value="1"/>
</dbReference>
<gene>
    <name evidence="3" type="ORF">HMPREF9193_01542</name>
</gene>
<keyword evidence="4" id="KW-1185">Reference proteome</keyword>
<dbReference type="PANTHER" id="PTHR43022:SF1">
    <property type="entry name" value="PROTEIN SMF"/>
    <property type="match status" value="1"/>
</dbReference>
<evidence type="ECO:0000313" key="3">
    <source>
        <dbReference type="EMBL" id="ERJ92382.1"/>
    </source>
</evidence>